<accession>A0A0B6ASL0</accession>
<dbReference type="Proteomes" id="UP000031829">
    <property type="component" value="Chromosome"/>
</dbReference>
<name>A0A0B6ASL0_PRIM2</name>
<gene>
    <name evidence="1" type="ORF">BG04_4569</name>
</gene>
<protein>
    <submittedName>
        <fullName evidence="1">Uncharacterized protein</fullName>
    </submittedName>
</protein>
<dbReference type="EMBL" id="CP009920">
    <property type="protein sequence ID" value="AJI23683.1"/>
    <property type="molecule type" value="Genomic_DNA"/>
</dbReference>
<organism evidence="1 2">
    <name type="scientific">Priestia megaterium (strain ATCC 14581 / DSM 32 / CCUG 1817 / JCM 2506 / NBRC 15308 / NCIMB 9376 / NCTC 10342 / NRRL B-14308 / VKM B-512 / Ford 19)</name>
    <name type="common">Bacillus megaterium</name>
    <dbReference type="NCBI Taxonomy" id="1348623"/>
    <lineage>
        <taxon>Bacteria</taxon>
        <taxon>Bacillati</taxon>
        <taxon>Bacillota</taxon>
        <taxon>Bacilli</taxon>
        <taxon>Bacillales</taxon>
        <taxon>Bacillaceae</taxon>
        <taxon>Priestia</taxon>
    </lineage>
</organism>
<evidence type="ECO:0000313" key="2">
    <source>
        <dbReference type="Proteomes" id="UP000031829"/>
    </source>
</evidence>
<dbReference type="RefSeq" id="WP_034652341.1">
    <property type="nucleotide sequence ID" value="NZ_BCVB01000004.1"/>
</dbReference>
<reference evidence="1 2" key="1">
    <citation type="journal article" date="2015" name="Genome Announc.">
        <title>Complete genome sequences for 35 biothreat assay-relevant bacillus species.</title>
        <authorList>
            <person name="Johnson S.L."/>
            <person name="Daligault H.E."/>
            <person name="Davenport K.W."/>
            <person name="Jaissle J."/>
            <person name="Frey K.G."/>
            <person name="Ladner J.T."/>
            <person name="Broomall S.M."/>
            <person name="Bishop-Lilly K.A."/>
            <person name="Bruce D.C."/>
            <person name="Gibbons H.S."/>
            <person name="Coyne S.R."/>
            <person name="Lo C.C."/>
            <person name="Meincke L."/>
            <person name="Munk A.C."/>
            <person name="Koroleva G.I."/>
            <person name="Rosenzweig C.N."/>
            <person name="Palacios G.F."/>
            <person name="Redden C.L."/>
            <person name="Minogue T.D."/>
            <person name="Chain P.S."/>
        </authorList>
    </citation>
    <scope>NUCLEOTIDE SEQUENCE [LARGE SCALE GENOMIC DNA]</scope>
    <source>
        <strain evidence="2">ATCC 14581 / DSM 32 / JCM 2506 / NBRC 15308 / NCIMB 9376 / NCTC 10342 / NRRL B-14308 / VKM B-512</strain>
    </source>
</reference>
<dbReference type="AlphaFoldDB" id="A0A0B6ASL0"/>
<dbReference type="GeneID" id="93642566"/>
<dbReference type="HOGENOM" id="CLU_1406285_0_0_9"/>
<evidence type="ECO:0000313" key="1">
    <source>
        <dbReference type="EMBL" id="AJI23683.1"/>
    </source>
</evidence>
<proteinExistence type="predicted"/>
<dbReference type="KEGG" id="bmeg:BG04_4569"/>
<sequence length="193" mass="21939">MKFVSLNIENKVGNIIENIVNHTSKLDQFVYTTAEGEYGVLSGFQVGYCVGEDNLDPDTVTPQVVANYLKPFKIEELEQQCNLVIASGFEYTNGDKFLYGPDQQNDFSQKQILLLLNPALTTVQVQTKNNGIKKYTKEEFISLVTYANSFKDQLIKRLDNLTKEIDETEYTDVQELRNLTFVEDVSILTLDAE</sequence>